<comment type="caution">
    <text evidence="1">The sequence shown here is derived from an EMBL/GenBank/DDBJ whole genome shotgun (WGS) entry which is preliminary data.</text>
</comment>
<gene>
    <name evidence="1" type="ORF">BN9_095760</name>
</gene>
<dbReference type="AlphaFoldDB" id="A0A024GNV3"/>
<dbReference type="Proteomes" id="UP000053237">
    <property type="component" value="Unassembled WGS sequence"/>
</dbReference>
<sequence>MGLNRPVLRSQIAFKHDFHLYQYSRKALRWSRVAASAASNLERIAITDRLFPETFNERIKTAQAISGYIDFVILFLFCQIEHGSSVSLMRVLIQEQTRHLHPL</sequence>
<protein>
    <submittedName>
        <fullName evidence="1">Uncharacterized protein</fullName>
    </submittedName>
</protein>
<keyword evidence="2" id="KW-1185">Reference proteome</keyword>
<proteinExistence type="predicted"/>
<accession>A0A024GNV3</accession>
<evidence type="ECO:0000313" key="2">
    <source>
        <dbReference type="Proteomes" id="UP000053237"/>
    </source>
</evidence>
<evidence type="ECO:0000313" key="1">
    <source>
        <dbReference type="EMBL" id="CCI48446.1"/>
    </source>
</evidence>
<organism evidence="1 2">
    <name type="scientific">Albugo candida</name>
    <dbReference type="NCBI Taxonomy" id="65357"/>
    <lineage>
        <taxon>Eukaryota</taxon>
        <taxon>Sar</taxon>
        <taxon>Stramenopiles</taxon>
        <taxon>Oomycota</taxon>
        <taxon>Peronosporomycetes</taxon>
        <taxon>Albuginales</taxon>
        <taxon>Albuginaceae</taxon>
        <taxon>Albugo</taxon>
    </lineage>
</organism>
<reference evidence="1 2" key="1">
    <citation type="submission" date="2012-05" db="EMBL/GenBank/DDBJ databases">
        <title>Recombination and specialization in a pathogen metapopulation.</title>
        <authorList>
            <person name="Gardiner A."/>
            <person name="Kemen E."/>
            <person name="Schultz-Larsen T."/>
            <person name="MacLean D."/>
            <person name="Van Oosterhout C."/>
            <person name="Jones J.D.G."/>
        </authorList>
    </citation>
    <scope>NUCLEOTIDE SEQUENCE [LARGE SCALE GENOMIC DNA]</scope>
    <source>
        <strain evidence="1 2">Ac Nc2</strain>
    </source>
</reference>
<dbReference type="EMBL" id="CAIX01000227">
    <property type="protein sequence ID" value="CCI48446.1"/>
    <property type="molecule type" value="Genomic_DNA"/>
</dbReference>
<name>A0A024GNV3_9STRA</name>
<dbReference type="InParanoid" id="A0A024GNV3"/>